<gene>
    <name evidence="3" type="ORF">TraAM80_08784</name>
</gene>
<feature type="compositionally biased region" description="Low complexity" evidence="1">
    <location>
        <begin position="110"/>
        <end position="135"/>
    </location>
</feature>
<feature type="signal peptide" evidence="2">
    <location>
        <begin position="1"/>
        <end position="23"/>
    </location>
</feature>
<evidence type="ECO:0008006" key="5">
    <source>
        <dbReference type="Google" id="ProtNLM"/>
    </source>
</evidence>
<feature type="non-terminal residue" evidence="3">
    <location>
        <position position="135"/>
    </location>
</feature>
<keyword evidence="2" id="KW-0732">Signal</keyword>
<sequence length="135" mass="13489">MAGRVLLVFALCLLCCAAGGVGAWGGGYCTESDWRDLRTVARDMTEAEIEGKYCSRKPEFVTQMRASVQAEVGSSTTPLMSSGGAGGGASGSSQHSGASSGAGPQRSAEGLGTSSSLVSQSSSVQQNLGSAGDTT</sequence>
<accession>A0A3R7LJC2</accession>
<dbReference type="AlphaFoldDB" id="A0A3R7LJC2"/>
<name>A0A3R7LJC2_TRYRA</name>
<proteinExistence type="predicted"/>
<organism evidence="3 4">
    <name type="scientific">Trypanosoma rangeli</name>
    <dbReference type="NCBI Taxonomy" id="5698"/>
    <lineage>
        <taxon>Eukaryota</taxon>
        <taxon>Discoba</taxon>
        <taxon>Euglenozoa</taxon>
        <taxon>Kinetoplastea</taxon>
        <taxon>Metakinetoplastina</taxon>
        <taxon>Trypanosomatida</taxon>
        <taxon>Trypanosomatidae</taxon>
        <taxon>Trypanosoma</taxon>
        <taxon>Herpetosoma</taxon>
    </lineage>
</organism>
<feature type="chain" id="PRO_5018618738" description="Mucin-associated surface protein (MASP)" evidence="2">
    <location>
        <begin position="24"/>
        <end position="135"/>
    </location>
</feature>
<dbReference type="RefSeq" id="XP_029234616.1">
    <property type="nucleotide sequence ID" value="XM_029385511.1"/>
</dbReference>
<keyword evidence="4" id="KW-1185">Reference proteome</keyword>
<dbReference type="OrthoDB" id="10537261at2759"/>
<dbReference type="Proteomes" id="UP000283634">
    <property type="component" value="Unassembled WGS sequence"/>
</dbReference>
<dbReference type="EMBL" id="MKGL01000466">
    <property type="protein sequence ID" value="RNE98405.1"/>
    <property type="molecule type" value="Genomic_DNA"/>
</dbReference>
<protein>
    <recommendedName>
        <fullName evidence="5">Mucin-associated surface protein (MASP)</fullName>
    </recommendedName>
</protein>
<evidence type="ECO:0000313" key="3">
    <source>
        <dbReference type="EMBL" id="RNE98405.1"/>
    </source>
</evidence>
<reference evidence="3 4" key="1">
    <citation type="journal article" date="2018" name="BMC Genomics">
        <title>Genomic comparison of Trypanosoma conorhini and Trypanosoma rangeli to Trypanosoma cruzi strains of high and low virulence.</title>
        <authorList>
            <person name="Bradwell K.R."/>
            <person name="Koparde V.N."/>
            <person name="Matveyev A.V."/>
            <person name="Serrano M.G."/>
            <person name="Alves J.M."/>
            <person name="Parikh H."/>
            <person name="Huang B."/>
            <person name="Lee V."/>
            <person name="Espinosa-Alvarez O."/>
            <person name="Ortiz P.A."/>
            <person name="Costa-Martins A.G."/>
            <person name="Teixeira M.M."/>
            <person name="Buck G.A."/>
        </authorList>
    </citation>
    <scope>NUCLEOTIDE SEQUENCE [LARGE SCALE GENOMIC DNA]</scope>
    <source>
        <strain evidence="3 4">AM80</strain>
    </source>
</reference>
<evidence type="ECO:0000256" key="1">
    <source>
        <dbReference type="SAM" id="MobiDB-lite"/>
    </source>
</evidence>
<evidence type="ECO:0000313" key="4">
    <source>
        <dbReference type="Proteomes" id="UP000283634"/>
    </source>
</evidence>
<comment type="caution">
    <text evidence="3">The sequence shown here is derived from an EMBL/GenBank/DDBJ whole genome shotgun (WGS) entry which is preliminary data.</text>
</comment>
<feature type="compositionally biased region" description="Low complexity" evidence="1">
    <location>
        <begin position="91"/>
        <end position="103"/>
    </location>
</feature>
<dbReference type="GeneID" id="40332717"/>
<evidence type="ECO:0000256" key="2">
    <source>
        <dbReference type="SAM" id="SignalP"/>
    </source>
</evidence>
<feature type="region of interest" description="Disordered" evidence="1">
    <location>
        <begin position="66"/>
        <end position="135"/>
    </location>
</feature>